<comment type="caution">
    <text evidence="1">The sequence shown here is derived from an EMBL/GenBank/DDBJ whole genome shotgun (WGS) entry which is preliminary data.</text>
</comment>
<dbReference type="EMBL" id="RWGY01000011">
    <property type="protein sequence ID" value="TVU29872.1"/>
    <property type="molecule type" value="Genomic_DNA"/>
</dbReference>
<keyword evidence="2" id="KW-1185">Reference proteome</keyword>
<sequence>MPPARNLDVDLQEAAAENLQPKTSYDPTLLHLKNVSARNFELYFFPMCNLGYELIIFLELHYCSYDLQSLQLIDLNASTIHASSMPNFSNDMYGQSSAMMIPSIQEGYANATMPYFNMHMSSSAMDARVIHGGYTGLLLGVDRDATAAARKLRFDGVPNDENI</sequence>
<organism evidence="1 2">
    <name type="scientific">Eragrostis curvula</name>
    <name type="common">weeping love grass</name>
    <dbReference type="NCBI Taxonomy" id="38414"/>
    <lineage>
        <taxon>Eukaryota</taxon>
        <taxon>Viridiplantae</taxon>
        <taxon>Streptophyta</taxon>
        <taxon>Embryophyta</taxon>
        <taxon>Tracheophyta</taxon>
        <taxon>Spermatophyta</taxon>
        <taxon>Magnoliopsida</taxon>
        <taxon>Liliopsida</taxon>
        <taxon>Poales</taxon>
        <taxon>Poaceae</taxon>
        <taxon>PACMAD clade</taxon>
        <taxon>Chloridoideae</taxon>
        <taxon>Eragrostideae</taxon>
        <taxon>Eragrostidinae</taxon>
        <taxon>Eragrostis</taxon>
    </lineage>
</organism>
<name>A0A5J9V106_9POAL</name>
<gene>
    <name evidence="1" type="ORF">EJB05_21461</name>
</gene>
<feature type="non-terminal residue" evidence="1">
    <location>
        <position position="1"/>
    </location>
</feature>
<reference evidence="1 2" key="1">
    <citation type="journal article" date="2019" name="Sci. Rep.">
        <title>A high-quality genome of Eragrostis curvula grass provides insights into Poaceae evolution and supports new strategies to enhance forage quality.</title>
        <authorList>
            <person name="Carballo J."/>
            <person name="Santos B.A.C.M."/>
            <person name="Zappacosta D."/>
            <person name="Garbus I."/>
            <person name="Selva J.P."/>
            <person name="Gallo C.A."/>
            <person name="Diaz A."/>
            <person name="Albertini E."/>
            <person name="Caccamo M."/>
            <person name="Echenique V."/>
        </authorList>
    </citation>
    <scope>NUCLEOTIDE SEQUENCE [LARGE SCALE GENOMIC DNA]</scope>
    <source>
        <strain evidence="2">cv. Victoria</strain>
        <tissue evidence="1">Leaf</tissue>
    </source>
</reference>
<dbReference type="Gramene" id="TVU29872">
    <property type="protein sequence ID" value="TVU29872"/>
    <property type="gene ID" value="EJB05_21461"/>
</dbReference>
<protein>
    <submittedName>
        <fullName evidence="1">Uncharacterized protein</fullName>
    </submittedName>
</protein>
<dbReference type="AlphaFoldDB" id="A0A5J9V106"/>
<evidence type="ECO:0000313" key="1">
    <source>
        <dbReference type="EMBL" id="TVU29872.1"/>
    </source>
</evidence>
<proteinExistence type="predicted"/>
<dbReference type="Proteomes" id="UP000324897">
    <property type="component" value="Chromosome 1"/>
</dbReference>
<dbReference type="OrthoDB" id="716912at2759"/>
<evidence type="ECO:0000313" key="2">
    <source>
        <dbReference type="Proteomes" id="UP000324897"/>
    </source>
</evidence>
<accession>A0A5J9V106</accession>